<evidence type="ECO:0000259" key="11">
    <source>
        <dbReference type="Pfam" id="PF16916"/>
    </source>
</evidence>
<dbReference type="InterPro" id="IPR027469">
    <property type="entry name" value="Cation_efflux_TMD_sf"/>
</dbReference>
<dbReference type="InterPro" id="IPR058533">
    <property type="entry name" value="Cation_efflux_TM"/>
</dbReference>
<dbReference type="PANTHER" id="PTHR11562">
    <property type="entry name" value="CATION EFFLUX PROTEIN/ ZINC TRANSPORTER"/>
    <property type="match status" value="1"/>
</dbReference>
<keyword evidence="8 9" id="KW-0472">Membrane</keyword>
<feature type="transmembrane region" description="Helical" evidence="9">
    <location>
        <begin position="20"/>
        <end position="43"/>
    </location>
</feature>
<accession>A0A3B8NCY8</accession>
<feature type="domain" description="Cation efflux protein transmembrane" evidence="10">
    <location>
        <begin position="19"/>
        <end position="210"/>
    </location>
</feature>
<protein>
    <submittedName>
        <fullName evidence="12">Cation transporter</fullName>
    </submittedName>
</protein>
<keyword evidence="7" id="KW-0406">Ion transport</keyword>
<dbReference type="Pfam" id="PF01545">
    <property type="entry name" value="Cation_efflux"/>
    <property type="match status" value="1"/>
</dbReference>
<dbReference type="Gene3D" id="1.20.1510.10">
    <property type="entry name" value="Cation efflux protein transmembrane domain"/>
    <property type="match status" value="1"/>
</dbReference>
<feature type="transmembrane region" description="Helical" evidence="9">
    <location>
        <begin position="116"/>
        <end position="137"/>
    </location>
</feature>
<evidence type="ECO:0000256" key="4">
    <source>
        <dbReference type="ARBA" id="ARBA00022692"/>
    </source>
</evidence>
<organism evidence="12 13">
    <name type="scientific">Thermodesulfobacterium commune</name>
    <dbReference type="NCBI Taxonomy" id="1741"/>
    <lineage>
        <taxon>Bacteria</taxon>
        <taxon>Pseudomonadati</taxon>
        <taxon>Thermodesulfobacteriota</taxon>
        <taxon>Thermodesulfobacteria</taxon>
        <taxon>Thermodesulfobacteriales</taxon>
        <taxon>Thermodesulfobacteriaceae</taxon>
        <taxon>Thermodesulfobacterium</taxon>
    </lineage>
</organism>
<evidence type="ECO:0000256" key="5">
    <source>
        <dbReference type="ARBA" id="ARBA00022906"/>
    </source>
</evidence>
<dbReference type="InterPro" id="IPR027470">
    <property type="entry name" value="Cation_efflux_CTD"/>
</dbReference>
<comment type="subcellular location">
    <subcellularLocation>
        <location evidence="1">Membrane</location>
        <topology evidence="1">Multi-pass membrane protein</topology>
    </subcellularLocation>
</comment>
<dbReference type="EMBL" id="DLVE01000091">
    <property type="protein sequence ID" value="HAA84564.1"/>
    <property type="molecule type" value="Genomic_DNA"/>
</dbReference>
<evidence type="ECO:0000256" key="3">
    <source>
        <dbReference type="ARBA" id="ARBA00022448"/>
    </source>
</evidence>
<evidence type="ECO:0000256" key="1">
    <source>
        <dbReference type="ARBA" id="ARBA00004141"/>
    </source>
</evidence>
<gene>
    <name evidence="12" type="ORF">DCE01_07260</name>
</gene>
<dbReference type="Pfam" id="PF16916">
    <property type="entry name" value="ZT_dimer"/>
    <property type="match status" value="1"/>
</dbReference>
<dbReference type="NCBIfam" id="TIGR01297">
    <property type="entry name" value="CDF"/>
    <property type="match status" value="1"/>
</dbReference>
<dbReference type="GO" id="GO:0005886">
    <property type="term" value="C:plasma membrane"/>
    <property type="evidence" value="ECO:0007669"/>
    <property type="project" value="TreeGrafter"/>
</dbReference>
<feature type="domain" description="Cation efflux protein cytoplasmic" evidence="11">
    <location>
        <begin position="217"/>
        <end position="289"/>
    </location>
</feature>
<dbReference type="GO" id="GO:0005385">
    <property type="term" value="F:zinc ion transmembrane transporter activity"/>
    <property type="evidence" value="ECO:0007669"/>
    <property type="project" value="TreeGrafter"/>
</dbReference>
<evidence type="ECO:0000256" key="6">
    <source>
        <dbReference type="ARBA" id="ARBA00022989"/>
    </source>
</evidence>
<feature type="transmembrane region" description="Helical" evidence="9">
    <location>
        <begin position="49"/>
        <end position="65"/>
    </location>
</feature>
<dbReference type="InterPro" id="IPR002524">
    <property type="entry name" value="Cation_efflux"/>
</dbReference>
<keyword evidence="4 9" id="KW-0812">Transmembrane</keyword>
<dbReference type="Gene3D" id="3.30.70.1350">
    <property type="entry name" value="Cation efflux protein, cytoplasmic domain"/>
    <property type="match status" value="1"/>
</dbReference>
<evidence type="ECO:0000256" key="2">
    <source>
        <dbReference type="ARBA" id="ARBA00008873"/>
    </source>
</evidence>
<dbReference type="SUPFAM" id="SSF160240">
    <property type="entry name" value="Cation efflux protein cytoplasmic domain-like"/>
    <property type="match status" value="1"/>
</dbReference>
<reference evidence="12 13" key="1">
    <citation type="journal article" date="2018" name="Nat. Biotechnol.">
        <title>A standardized bacterial taxonomy based on genome phylogeny substantially revises the tree of life.</title>
        <authorList>
            <person name="Parks D.H."/>
            <person name="Chuvochina M."/>
            <person name="Waite D.W."/>
            <person name="Rinke C."/>
            <person name="Skarshewski A."/>
            <person name="Chaumeil P.A."/>
            <person name="Hugenholtz P."/>
        </authorList>
    </citation>
    <scope>NUCLEOTIDE SEQUENCE [LARGE SCALE GENOMIC DNA]</scope>
    <source>
        <strain evidence="12">UBA12529</strain>
    </source>
</reference>
<dbReference type="InterPro" id="IPR050681">
    <property type="entry name" value="CDF/SLC30A"/>
</dbReference>
<feature type="transmembrane region" description="Helical" evidence="9">
    <location>
        <begin position="86"/>
        <end position="104"/>
    </location>
</feature>
<evidence type="ECO:0000256" key="9">
    <source>
        <dbReference type="SAM" id="Phobius"/>
    </source>
</evidence>
<dbReference type="RefSeq" id="WP_273011532.1">
    <property type="nucleotide sequence ID" value="NZ_DAINLL010000029.1"/>
</dbReference>
<keyword evidence="5" id="KW-0864">Zinc transport</keyword>
<evidence type="ECO:0000256" key="8">
    <source>
        <dbReference type="ARBA" id="ARBA00023136"/>
    </source>
</evidence>
<keyword evidence="3" id="KW-0813">Transport</keyword>
<evidence type="ECO:0000256" key="7">
    <source>
        <dbReference type="ARBA" id="ARBA00023065"/>
    </source>
</evidence>
<evidence type="ECO:0000313" key="12">
    <source>
        <dbReference type="EMBL" id="HAA84564.1"/>
    </source>
</evidence>
<dbReference type="SUPFAM" id="SSF161111">
    <property type="entry name" value="Cation efflux protein transmembrane domain-like"/>
    <property type="match status" value="1"/>
</dbReference>
<comment type="similarity">
    <text evidence="2">Belongs to the cation diffusion facilitator (CDF) transporter (TC 2.A.4) family. SLC30A subfamily.</text>
</comment>
<dbReference type="InterPro" id="IPR036837">
    <property type="entry name" value="Cation_efflux_CTD_sf"/>
</dbReference>
<keyword evidence="5" id="KW-0862">Zinc</keyword>
<feature type="transmembrane region" description="Helical" evidence="9">
    <location>
        <begin position="158"/>
        <end position="179"/>
    </location>
</feature>
<name>A0A3B8NCY8_9BACT</name>
<evidence type="ECO:0000259" key="10">
    <source>
        <dbReference type="Pfam" id="PF01545"/>
    </source>
</evidence>
<proteinExistence type="inferred from homology"/>
<evidence type="ECO:0000313" key="13">
    <source>
        <dbReference type="Proteomes" id="UP000257240"/>
    </source>
</evidence>
<dbReference type="AlphaFoldDB" id="A0A3B8NCY8"/>
<comment type="caution">
    <text evidence="12">The sequence shown here is derived from an EMBL/GenBank/DDBJ whole genome shotgun (WGS) entry which is preliminary data.</text>
</comment>
<keyword evidence="6 9" id="KW-1133">Transmembrane helix</keyword>
<dbReference type="PANTHER" id="PTHR11562:SF17">
    <property type="entry name" value="RE54080P-RELATED"/>
    <property type="match status" value="1"/>
</dbReference>
<sequence>MHHHHHGHDEKTEIRGKNLFYVALLNLLITVFEFIGGLISGSMALLSDAFHNLGDVMSVVITYFAHKISLRNPNERKTFGYKRITILASLFNSVTLLIICFFLIKESIERLVTPSLIDVKTVFVVGSIGLLGNLLSLKFLKGSAKEDLNVKSAYLHMLGDALSSLAVISGAVFIYYFGWVRVDPVISILIAFYIAKESLEVLLKSVDIIMQATPFHVEIPKIVEGLMKIQDIQDVHHIHVWSLDDKTHFFEGHVNLKSDMNVSETAKVLQSIQEELKKFDIHHITIQFEYQGVCPECEVFHNNFLKRDKDG</sequence>
<dbReference type="Proteomes" id="UP000257240">
    <property type="component" value="Unassembled WGS sequence"/>
</dbReference>